<keyword evidence="3" id="KW-0547">Nucleotide-binding</keyword>
<feature type="coiled-coil region" evidence="1">
    <location>
        <begin position="223"/>
        <end position="257"/>
    </location>
</feature>
<dbReference type="GO" id="GO:0004386">
    <property type="term" value="F:helicase activity"/>
    <property type="evidence" value="ECO:0007669"/>
    <property type="project" value="UniProtKB-KW"/>
</dbReference>
<feature type="domain" description="Helicase ATP-binding" evidence="2">
    <location>
        <begin position="435"/>
        <end position="597"/>
    </location>
</feature>
<sequence>MSNFNLLKETDFPRKIYNNATNAERNIYAAPSLSAVACRNALECTVNYIFSQEDFFFDRDERLVDKLKNSEFYDFILDNCGHSTHLELKQIRLTGNNGAHDAEKNVSSDDSFRAVKNIFRLLKNLSAVYFDFDELDLKFNESFIPPPNQVNNLKQKIQDLEKEQHNYNHELAQEREDKQQLEEKVKVLLEEQKRLAHKIQTKEGEGEETTLLKKKTEHLEKQLLEDKANDKALRKAIEELKKEKEVLRKKVRQSRAIEFAPLEFNEEETRKNLIDNQLKEAGWKSFEEGKDIEFKVEGMPESISKTGIGYIDYVLWGDDGKPLAIVEAKRASTNSKIGRHQAVIYAECLDKMFDHRPLIYYTNGFTTYFLDDQFYNDRIVFGFHSKDELLQLHHNRQNKKDLRRYKVNKNIAGRSYQLEALRRVAENFVLTDNKLQLRGFNRQSLLVMATGSGKTRTSAALVEMMVESGWVSKVLFLADRVALVKQAQNAFKEHLPTLSPINLSDADENDAKNARLVFSTYPTMMNKINSVNEETGKRFFGIGHFDLIIIDEAHRSVYQKFRSIFQYFDSLLVGLTATPRNEIDRNTYSLFNIEDGTPTYAYELDTAIDDKYLVPPKGRSIALKYPTEGIKYNQLSVEDREEYEEKMAEAYGEDNIPEEVKGSAFNGWFFNTSTQDLILTELMENGIKVDDGDKIGKTIIFARNHRHAEFIKERFDINYPQYGPYFCQVIHNKTKNAQDLLERFCDEIEVQEPQIAVSVDMMDTGVDAPMVLNLVFAKLVRSHTKYWQMIGRGTRLCEDLLGIGEHKKEFMIFDCCGNFEYFEDNLTPKDTALPKSISQKYFETLVDFSYYLLYKNENTIEEERELAKGYIQSLCVAIKELDQTRIDVRQALEMVIKYSRLDQWSVGNIANVDTKAAEIKSTLSGLYFLSGDQYAKQFDLLVLYLQYLWAANDPQKENLQEKVIQTATTLESLGNIPAVQKKLPFIRQIKTDDYWTAPSQKQLERIRTELRDLIRLIPKEDQKIIYTAIKGDFIIMDRPEATNTIIGNSGTGEDMKNYREKVYEFFTKNRNHTSIHKLVNNLNINHGDITALEKILIEELGTQEEYKTYFEDKPYGQLVRETLGLSDEAVDNVFYDFVNQNALNVNQRTMLEAIKKKIKAKGIVEITEVMSAKLNAKTEFYELFEMDDLQTIKQIILNLNNNVNPQSLQA</sequence>
<accession>A0ABX8H1N3</accession>
<gene>
    <name evidence="3" type="ORF">KM029_22280</name>
</gene>
<dbReference type="Pfam" id="PF08463">
    <property type="entry name" value="EcoEI_R_C"/>
    <property type="match status" value="1"/>
</dbReference>
<dbReference type="InterPro" id="IPR027417">
    <property type="entry name" value="P-loop_NTPase"/>
</dbReference>
<evidence type="ECO:0000313" key="3">
    <source>
        <dbReference type="EMBL" id="QWG09336.1"/>
    </source>
</evidence>
<dbReference type="RefSeq" id="WP_144076015.1">
    <property type="nucleotide sequence ID" value="NZ_CP076129.1"/>
</dbReference>
<keyword evidence="3" id="KW-0067">ATP-binding</keyword>
<dbReference type="Pfam" id="PF00271">
    <property type="entry name" value="Helicase_C"/>
    <property type="match status" value="1"/>
</dbReference>
<dbReference type="Pfam" id="PF04851">
    <property type="entry name" value="ResIII"/>
    <property type="match status" value="1"/>
</dbReference>
<evidence type="ECO:0000259" key="2">
    <source>
        <dbReference type="PROSITE" id="PS51192"/>
    </source>
</evidence>
<dbReference type="SUPFAM" id="SSF52540">
    <property type="entry name" value="P-loop containing nucleoside triphosphate hydrolases"/>
    <property type="match status" value="2"/>
</dbReference>
<dbReference type="InterPro" id="IPR001650">
    <property type="entry name" value="Helicase_C-like"/>
</dbReference>
<evidence type="ECO:0000256" key="1">
    <source>
        <dbReference type="SAM" id="Coils"/>
    </source>
</evidence>
<dbReference type="Gene3D" id="3.40.50.300">
    <property type="entry name" value="P-loop containing nucleotide triphosphate hydrolases"/>
    <property type="match status" value="2"/>
</dbReference>
<dbReference type="PANTHER" id="PTHR47396">
    <property type="entry name" value="TYPE I RESTRICTION ENZYME ECOKI R PROTEIN"/>
    <property type="match status" value="1"/>
</dbReference>
<dbReference type="InterPro" id="IPR013670">
    <property type="entry name" value="EcoEI_R_C_dom"/>
</dbReference>
<dbReference type="InterPro" id="IPR050742">
    <property type="entry name" value="Helicase_Restrict-Modif_Enz"/>
</dbReference>
<dbReference type="PROSITE" id="PS51192">
    <property type="entry name" value="HELICASE_ATP_BIND_1"/>
    <property type="match status" value="1"/>
</dbReference>
<dbReference type="Gene3D" id="3.90.1570.30">
    <property type="match status" value="1"/>
</dbReference>
<organism evidence="3 4">
    <name type="scientific">Flammeovirga kamogawensis</name>
    <dbReference type="NCBI Taxonomy" id="373891"/>
    <lineage>
        <taxon>Bacteria</taxon>
        <taxon>Pseudomonadati</taxon>
        <taxon>Bacteroidota</taxon>
        <taxon>Cytophagia</taxon>
        <taxon>Cytophagales</taxon>
        <taxon>Flammeovirgaceae</taxon>
        <taxon>Flammeovirga</taxon>
    </lineage>
</organism>
<keyword evidence="1" id="KW-0175">Coiled coil</keyword>
<dbReference type="CDD" id="cd18799">
    <property type="entry name" value="SF2_C_EcoAI-like"/>
    <property type="match status" value="1"/>
</dbReference>
<dbReference type="InterPro" id="IPR006935">
    <property type="entry name" value="Helicase/UvrB_N"/>
</dbReference>
<keyword evidence="4" id="KW-1185">Reference proteome</keyword>
<dbReference type="SMART" id="SM00487">
    <property type="entry name" value="DEXDc"/>
    <property type="match status" value="1"/>
</dbReference>
<keyword evidence="3" id="KW-0347">Helicase</keyword>
<keyword evidence="3" id="KW-0378">Hydrolase</keyword>
<dbReference type="EMBL" id="CP076129">
    <property type="protein sequence ID" value="QWG09336.1"/>
    <property type="molecule type" value="Genomic_DNA"/>
</dbReference>
<evidence type="ECO:0000313" key="4">
    <source>
        <dbReference type="Proteomes" id="UP000682802"/>
    </source>
</evidence>
<proteinExistence type="predicted"/>
<protein>
    <submittedName>
        <fullName evidence="3">DEAD/DEAH box helicase family protein</fullName>
    </submittedName>
</protein>
<dbReference type="CDD" id="cd18032">
    <property type="entry name" value="DEXHc_RE_I_III_res"/>
    <property type="match status" value="1"/>
</dbReference>
<feature type="coiled-coil region" evidence="1">
    <location>
        <begin position="150"/>
        <end position="198"/>
    </location>
</feature>
<dbReference type="Proteomes" id="UP000682802">
    <property type="component" value="Chromosome 2"/>
</dbReference>
<name>A0ABX8H1N3_9BACT</name>
<dbReference type="InterPro" id="IPR014001">
    <property type="entry name" value="Helicase_ATP-bd"/>
</dbReference>
<reference evidence="3 4" key="1">
    <citation type="submission" date="2021-05" db="EMBL/GenBank/DDBJ databases">
        <title>Comparative genomic studies on the polysaccharide-degrading batcterial strains of the Flammeovirga genus.</title>
        <authorList>
            <person name="Zewei F."/>
            <person name="Zheng Z."/>
            <person name="Yu L."/>
            <person name="Ruyue G."/>
            <person name="Yanhong M."/>
            <person name="Yuanyuan C."/>
            <person name="Jingyan G."/>
            <person name="Wenjun H."/>
        </authorList>
    </citation>
    <scope>NUCLEOTIDE SEQUENCE [LARGE SCALE GENOMIC DNA]</scope>
    <source>
        <strain evidence="3 4">YS10</strain>
    </source>
</reference>
<dbReference type="PANTHER" id="PTHR47396:SF1">
    <property type="entry name" value="ATP-DEPENDENT HELICASE IRC3-RELATED"/>
    <property type="match status" value="1"/>
</dbReference>